<dbReference type="CDD" id="cd14014">
    <property type="entry name" value="STKc_PknB_like"/>
    <property type="match status" value="1"/>
</dbReference>
<protein>
    <recommendedName>
        <fullName evidence="1">non-specific serine/threonine protein kinase</fullName>
        <ecNumber evidence="1">2.7.11.1</ecNumber>
    </recommendedName>
</protein>
<name>A0A7Y9UNQ2_9ACTN</name>
<evidence type="ECO:0000256" key="6">
    <source>
        <dbReference type="ARBA" id="ARBA00022840"/>
    </source>
</evidence>
<comment type="caution">
    <text evidence="10">The sequence shown here is derived from an EMBL/GenBank/DDBJ whole genome shotgun (WGS) entry which is preliminary data.</text>
</comment>
<feature type="transmembrane region" description="Helical" evidence="8">
    <location>
        <begin position="324"/>
        <end position="342"/>
    </location>
</feature>
<evidence type="ECO:0000256" key="5">
    <source>
        <dbReference type="ARBA" id="ARBA00022777"/>
    </source>
</evidence>
<evidence type="ECO:0000256" key="4">
    <source>
        <dbReference type="ARBA" id="ARBA00022741"/>
    </source>
</evidence>
<dbReference type="Gene3D" id="3.30.200.20">
    <property type="entry name" value="Phosphorylase Kinase, domain 1"/>
    <property type="match status" value="1"/>
</dbReference>
<keyword evidence="11" id="KW-1185">Reference proteome</keyword>
<feature type="region of interest" description="Disordered" evidence="7">
    <location>
        <begin position="351"/>
        <end position="420"/>
    </location>
</feature>
<dbReference type="Proteomes" id="UP000544110">
    <property type="component" value="Unassembled WGS sequence"/>
</dbReference>
<organism evidence="10 11">
    <name type="scientific">Nocardioides perillae</name>
    <dbReference type="NCBI Taxonomy" id="1119534"/>
    <lineage>
        <taxon>Bacteria</taxon>
        <taxon>Bacillati</taxon>
        <taxon>Actinomycetota</taxon>
        <taxon>Actinomycetes</taxon>
        <taxon>Propionibacteriales</taxon>
        <taxon>Nocardioidaceae</taxon>
        <taxon>Nocardioides</taxon>
    </lineage>
</organism>
<evidence type="ECO:0000313" key="10">
    <source>
        <dbReference type="EMBL" id="NYG56711.1"/>
    </source>
</evidence>
<keyword evidence="6" id="KW-0067">ATP-binding</keyword>
<keyword evidence="2" id="KW-0723">Serine/threonine-protein kinase</keyword>
<feature type="region of interest" description="Disordered" evidence="7">
    <location>
        <begin position="267"/>
        <end position="305"/>
    </location>
</feature>
<evidence type="ECO:0000256" key="1">
    <source>
        <dbReference type="ARBA" id="ARBA00012513"/>
    </source>
</evidence>
<dbReference type="PROSITE" id="PS50011">
    <property type="entry name" value="PROTEIN_KINASE_DOM"/>
    <property type="match status" value="1"/>
</dbReference>
<evidence type="ECO:0000256" key="7">
    <source>
        <dbReference type="SAM" id="MobiDB-lite"/>
    </source>
</evidence>
<reference evidence="10 11" key="1">
    <citation type="submission" date="2020-07" db="EMBL/GenBank/DDBJ databases">
        <title>Sequencing the genomes of 1000 actinobacteria strains.</title>
        <authorList>
            <person name="Klenk H.-P."/>
        </authorList>
    </citation>
    <scope>NUCLEOTIDE SEQUENCE [LARGE SCALE GENOMIC DNA]</scope>
    <source>
        <strain evidence="10 11">DSM 24552</strain>
    </source>
</reference>
<keyword evidence="8" id="KW-0812">Transmembrane</keyword>
<keyword evidence="8" id="KW-0472">Membrane</keyword>
<gene>
    <name evidence="10" type="ORF">BJ989_003015</name>
</gene>
<dbReference type="GO" id="GO:0005524">
    <property type="term" value="F:ATP binding"/>
    <property type="evidence" value="ECO:0007669"/>
    <property type="project" value="UniProtKB-KW"/>
</dbReference>
<proteinExistence type="predicted"/>
<dbReference type="EC" id="2.7.11.1" evidence="1"/>
<feature type="compositionally biased region" description="Polar residues" evidence="7">
    <location>
        <begin position="362"/>
        <end position="371"/>
    </location>
</feature>
<keyword evidence="4" id="KW-0547">Nucleotide-binding</keyword>
<sequence length="518" mass="54024">MDTTVAGRYRPLRELGRGAAGAVWLCEDQVLRREVAVKQVGRLPGESTHDVARALREARSSAALQHPGVVTVFDVVEEDDTTWLVMEHVPSRPLSQVVADDGPLPPRRVAALLAPVAGGLAAAHREGTVHRDVKPGNVLVTDAGVAKISDFGIARTGGDDQLTRSGMVVGTPAYFSPELARGEDPSPASDVWALGATAYAAVEGHPPFPSHDNPLAMLAEIARSTAPRPERAGPLTPVLARMLDPDPAQRLSMAEAEQAFLDVAAGRGRAGDEPTVAVAAPPPTAPTAPLTPTGVEPRPEPVADPAPAAYAVAQPEPAPRRRRWLLPVLAAVVLLALLGWGLSTVLGDDADAPATTAGEDTSASPSPSASEDTGDEPSPEPETTEPAPEPETTEPEPETEPETEAPPAGSGGDGAASAGSAAAFVEDYYSLLPSDPRSAWPLLGPQVQAEVGSVEDYEAFWRTIDAVEVTGTESEGDGVVLVSLRYTTDGSSQTEQRRLGVEQREGDRFVVATDEGPV</sequence>
<feature type="compositionally biased region" description="Low complexity" evidence="7">
    <location>
        <begin position="287"/>
        <end position="296"/>
    </location>
</feature>
<evidence type="ECO:0000256" key="8">
    <source>
        <dbReference type="SAM" id="Phobius"/>
    </source>
</evidence>
<evidence type="ECO:0000259" key="9">
    <source>
        <dbReference type="PROSITE" id="PS50011"/>
    </source>
</evidence>
<keyword evidence="3" id="KW-0808">Transferase</keyword>
<dbReference type="InterPro" id="IPR011009">
    <property type="entry name" value="Kinase-like_dom_sf"/>
</dbReference>
<dbReference type="Gene3D" id="1.10.510.10">
    <property type="entry name" value="Transferase(Phosphotransferase) domain 1"/>
    <property type="match status" value="1"/>
</dbReference>
<dbReference type="PANTHER" id="PTHR43289:SF6">
    <property type="entry name" value="SERINE_THREONINE-PROTEIN KINASE NEKL-3"/>
    <property type="match status" value="1"/>
</dbReference>
<dbReference type="PANTHER" id="PTHR43289">
    <property type="entry name" value="MITOGEN-ACTIVATED PROTEIN KINASE KINASE KINASE 20-RELATED"/>
    <property type="match status" value="1"/>
</dbReference>
<feature type="domain" description="Protein kinase" evidence="9">
    <location>
        <begin position="9"/>
        <end position="261"/>
    </location>
</feature>
<keyword evidence="5" id="KW-0418">Kinase</keyword>
<dbReference type="RefSeq" id="WP_179518922.1">
    <property type="nucleotide sequence ID" value="NZ_JACCAC010000001.1"/>
</dbReference>
<evidence type="ECO:0000313" key="11">
    <source>
        <dbReference type="Proteomes" id="UP000544110"/>
    </source>
</evidence>
<evidence type="ECO:0000256" key="3">
    <source>
        <dbReference type="ARBA" id="ARBA00022679"/>
    </source>
</evidence>
<evidence type="ECO:0000256" key="2">
    <source>
        <dbReference type="ARBA" id="ARBA00022527"/>
    </source>
</evidence>
<dbReference type="SMART" id="SM00220">
    <property type="entry name" value="S_TKc"/>
    <property type="match status" value="1"/>
</dbReference>
<dbReference type="Pfam" id="PF00069">
    <property type="entry name" value="Pkinase"/>
    <property type="match status" value="1"/>
</dbReference>
<dbReference type="AlphaFoldDB" id="A0A7Y9UNQ2"/>
<dbReference type="GO" id="GO:0004674">
    <property type="term" value="F:protein serine/threonine kinase activity"/>
    <property type="evidence" value="ECO:0007669"/>
    <property type="project" value="UniProtKB-KW"/>
</dbReference>
<feature type="compositionally biased region" description="Low complexity" evidence="7">
    <location>
        <begin position="352"/>
        <end position="361"/>
    </location>
</feature>
<keyword evidence="8" id="KW-1133">Transmembrane helix</keyword>
<dbReference type="SUPFAM" id="SSF56112">
    <property type="entry name" value="Protein kinase-like (PK-like)"/>
    <property type="match status" value="1"/>
</dbReference>
<feature type="compositionally biased region" description="Acidic residues" evidence="7">
    <location>
        <begin position="372"/>
        <end position="383"/>
    </location>
</feature>
<accession>A0A7Y9UNQ2</accession>
<dbReference type="EMBL" id="JACCAC010000001">
    <property type="protein sequence ID" value="NYG56711.1"/>
    <property type="molecule type" value="Genomic_DNA"/>
</dbReference>
<dbReference type="InterPro" id="IPR000719">
    <property type="entry name" value="Prot_kinase_dom"/>
</dbReference>
<feature type="compositionally biased region" description="Acidic residues" evidence="7">
    <location>
        <begin position="391"/>
        <end position="403"/>
    </location>
</feature>